<dbReference type="STRING" id="555088.DealDRAFT_1268"/>
<feature type="transmembrane region" description="Helical" evidence="1">
    <location>
        <begin position="270"/>
        <end position="289"/>
    </location>
</feature>
<evidence type="ECO:0008006" key="4">
    <source>
        <dbReference type="Google" id="ProtNLM"/>
    </source>
</evidence>
<feature type="transmembrane region" description="Helical" evidence="1">
    <location>
        <begin position="201"/>
        <end position="223"/>
    </location>
</feature>
<protein>
    <recommendedName>
        <fullName evidence="4">Stage II sporulation protein M</fullName>
    </recommendedName>
</protein>
<feature type="transmembrane region" description="Helical" evidence="1">
    <location>
        <begin position="229"/>
        <end position="249"/>
    </location>
</feature>
<name>C0GFK9_DETAL</name>
<evidence type="ECO:0000256" key="1">
    <source>
        <dbReference type="SAM" id="Phobius"/>
    </source>
</evidence>
<feature type="transmembrane region" description="Helical" evidence="1">
    <location>
        <begin position="295"/>
        <end position="315"/>
    </location>
</feature>
<proteinExistence type="predicted"/>
<evidence type="ECO:0000313" key="3">
    <source>
        <dbReference type="Proteomes" id="UP000006443"/>
    </source>
</evidence>
<dbReference type="PANTHER" id="PTHR35337:SF1">
    <property type="entry name" value="SLR1478 PROTEIN"/>
    <property type="match status" value="1"/>
</dbReference>
<sequence length="334" mass="36737">MNSEVFLASNRKTWERLNLILDKIAQNGPAALSQEDIKALGPLFRRVTAHLAYANTHFPGHEMNEYLNKLVVKAHAHIYKKETMGMYRLMRFFSTEFPSLVAIHWQMITAAGIILIFGLLSGYLLNYYQPSLNSLIVPEQMQTLIGEDLARGNVGADWPVAERPAISSMIMVNNIQVGFLSFALGFTWGLGTVYVMLYNGLLVGVLGAIFTSAGFGLEFWTLILPHGALELAAIFICGGAGLVLAKALVKPGDYLRKDALLIQGKIAMKLVLGTIPMFVIAALIEGFITPSNLPGAAKLLVAVLSMLLFFLYLYTGIRKNRNIIKQEATSATRI</sequence>
<comment type="caution">
    <text evidence="2">The sequence shown here is derived from an EMBL/GenBank/DDBJ whole genome shotgun (WGS) entry which is preliminary data.</text>
</comment>
<dbReference type="eggNOG" id="COG1300">
    <property type="taxonomic scope" value="Bacteria"/>
</dbReference>
<feature type="transmembrane region" description="Helical" evidence="1">
    <location>
        <begin position="175"/>
        <end position="194"/>
    </location>
</feature>
<keyword evidence="3" id="KW-1185">Reference proteome</keyword>
<dbReference type="Pfam" id="PF01944">
    <property type="entry name" value="SpoIIM"/>
    <property type="match status" value="1"/>
</dbReference>
<feature type="transmembrane region" description="Helical" evidence="1">
    <location>
        <begin position="100"/>
        <end position="125"/>
    </location>
</feature>
<evidence type="ECO:0000313" key="2">
    <source>
        <dbReference type="EMBL" id="EEG77969.1"/>
    </source>
</evidence>
<dbReference type="PANTHER" id="PTHR35337">
    <property type="entry name" value="SLR1478 PROTEIN"/>
    <property type="match status" value="1"/>
</dbReference>
<gene>
    <name evidence="2" type="ORF">DealDRAFT_1268</name>
</gene>
<dbReference type="InterPro" id="IPR002798">
    <property type="entry name" value="SpoIIM-like"/>
</dbReference>
<dbReference type="EMBL" id="ACJM01000005">
    <property type="protein sequence ID" value="EEG77969.1"/>
    <property type="molecule type" value="Genomic_DNA"/>
</dbReference>
<keyword evidence="1" id="KW-1133">Transmembrane helix</keyword>
<dbReference type="AlphaFoldDB" id="C0GFK9"/>
<reference evidence="2 3" key="1">
    <citation type="submission" date="2009-02" db="EMBL/GenBank/DDBJ databases">
        <title>Sequencing of the draft genome and assembly of Dethiobacter alkaliphilus AHT 1.</title>
        <authorList>
            <consortium name="US DOE Joint Genome Institute (JGI-PGF)"/>
            <person name="Lucas S."/>
            <person name="Copeland A."/>
            <person name="Lapidus A."/>
            <person name="Glavina del Rio T."/>
            <person name="Dalin E."/>
            <person name="Tice H."/>
            <person name="Bruce D."/>
            <person name="Goodwin L."/>
            <person name="Pitluck S."/>
            <person name="Larimer F."/>
            <person name="Land M.L."/>
            <person name="Hauser L."/>
            <person name="Muyzer G."/>
        </authorList>
    </citation>
    <scope>NUCLEOTIDE SEQUENCE [LARGE SCALE GENOMIC DNA]</scope>
    <source>
        <strain evidence="2 3">AHT 1</strain>
    </source>
</reference>
<dbReference type="OrthoDB" id="9800053at2"/>
<organism evidence="2 3">
    <name type="scientific">Dethiobacter alkaliphilus AHT 1</name>
    <dbReference type="NCBI Taxonomy" id="555088"/>
    <lineage>
        <taxon>Bacteria</taxon>
        <taxon>Bacillati</taxon>
        <taxon>Bacillota</taxon>
        <taxon>Dethiobacteria</taxon>
        <taxon>Dethiobacterales</taxon>
        <taxon>Dethiobacteraceae</taxon>
        <taxon>Dethiobacter</taxon>
    </lineage>
</organism>
<dbReference type="Proteomes" id="UP000006443">
    <property type="component" value="Unassembled WGS sequence"/>
</dbReference>
<dbReference type="RefSeq" id="WP_008515899.1">
    <property type="nucleotide sequence ID" value="NZ_ACJM01000005.1"/>
</dbReference>
<accession>C0GFK9</accession>
<keyword evidence="1" id="KW-0812">Transmembrane</keyword>
<keyword evidence="1" id="KW-0472">Membrane</keyword>